<keyword evidence="5 7" id="KW-1133">Transmembrane helix</keyword>
<evidence type="ECO:0000256" key="7">
    <source>
        <dbReference type="HAMAP-Rule" id="MF_01147"/>
    </source>
</evidence>
<evidence type="ECO:0000256" key="3">
    <source>
        <dbReference type="ARBA" id="ARBA00022679"/>
    </source>
</evidence>
<evidence type="ECO:0000256" key="6">
    <source>
        <dbReference type="ARBA" id="ARBA00023136"/>
    </source>
</evidence>
<name>A0A2K8KYE9_MARES</name>
<feature type="transmembrane region" description="Helical" evidence="7">
    <location>
        <begin position="57"/>
        <end position="80"/>
    </location>
</feature>
<keyword evidence="4 7" id="KW-0812">Transmembrane</keyword>
<proteinExistence type="inferred from homology"/>
<comment type="function">
    <text evidence="7">Catalyzes the transfer of the diacylglyceryl group from phosphatidylglycerol to the sulfhydryl group of the N-terminal cysteine of a prolipoprotein, the first step in the formation of mature lipoproteins.</text>
</comment>
<keyword evidence="8" id="KW-0449">Lipoprotein</keyword>
<reference evidence="8 9" key="1">
    <citation type="submission" date="2016-12" db="EMBL/GenBank/DDBJ databases">
        <title>Isolation and genomic insights into novel planktonic Zetaproteobacteria from stratified waters of the Chesapeake Bay.</title>
        <authorList>
            <person name="McAllister S.M."/>
            <person name="Kato S."/>
            <person name="Chan C.S."/>
            <person name="Chiu B.K."/>
            <person name="Field E.K."/>
        </authorList>
    </citation>
    <scope>NUCLEOTIDE SEQUENCE [LARGE SCALE GENOMIC DNA]</scope>
    <source>
        <strain evidence="8 9">CP-5</strain>
    </source>
</reference>
<comment type="pathway">
    <text evidence="7">Protein modification; lipoprotein biosynthesis (diacylglyceryl transfer).</text>
</comment>
<feature type="transmembrane region" description="Helical" evidence="7">
    <location>
        <begin position="200"/>
        <end position="218"/>
    </location>
</feature>
<feature type="transmembrane region" description="Helical" evidence="7">
    <location>
        <begin position="92"/>
        <end position="115"/>
    </location>
</feature>
<gene>
    <name evidence="7" type="primary">lgt</name>
    <name evidence="8" type="ORF">Ga0123461_0068</name>
</gene>
<keyword evidence="9" id="KW-1185">Reference proteome</keyword>
<accession>A0A2K8KYE9</accession>
<dbReference type="GO" id="GO:0008961">
    <property type="term" value="F:phosphatidylglycerol-prolipoprotein diacylglyceryl transferase activity"/>
    <property type="evidence" value="ECO:0007669"/>
    <property type="project" value="UniProtKB-UniRule"/>
</dbReference>
<keyword evidence="2 7" id="KW-1003">Cell membrane</keyword>
<dbReference type="InterPro" id="IPR001640">
    <property type="entry name" value="Lgt"/>
</dbReference>
<dbReference type="GO" id="GO:0042158">
    <property type="term" value="P:lipoprotein biosynthetic process"/>
    <property type="evidence" value="ECO:0007669"/>
    <property type="project" value="UniProtKB-UniRule"/>
</dbReference>
<comment type="similarity">
    <text evidence="1 7">Belongs to the Lgt family.</text>
</comment>
<evidence type="ECO:0000256" key="1">
    <source>
        <dbReference type="ARBA" id="ARBA00007150"/>
    </source>
</evidence>
<dbReference type="PANTHER" id="PTHR30589:SF0">
    <property type="entry name" value="PHOSPHATIDYLGLYCEROL--PROLIPOPROTEIN DIACYLGLYCERYL TRANSFERASE"/>
    <property type="match status" value="1"/>
</dbReference>
<dbReference type="NCBIfam" id="TIGR00544">
    <property type="entry name" value="lgt"/>
    <property type="match status" value="1"/>
</dbReference>
<protein>
    <recommendedName>
        <fullName evidence="7">Phosphatidylglycerol--prolipoprotein diacylglyceryl transferase</fullName>
        <ecNumber evidence="7">2.5.1.145</ecNumber>
    </recommendedName>
</protein>
<comment type="subcellular location">
    <subcellularLocation>
        <location evidence="7">Cell membrane</location>
        <topology evidence="7">Multi-pass membrane protein</topology>
    </subcellularLocation>
</comment>
<dbReference type="PANTHER" id="PTHR30589">
    <property type="entry name" value="PROLIPOPROTEIN DIACYLGLYCERYL TRANSFERASE"/>
    <property type="match status" value="1"/>
</dbReference>
<organism evidence="8 9">
    <name type="scientific">Mariprofundus aestuarium</name>
    <dbReference type="NCBI Taxonomy" id="1921086"/>
    <lineage>
        <taxon>Bacteria</taxon>
        <taxon>Pseudomonadati</taxon>
        <taxon>Pseudomonadota</taxon>
        <taxon>Candidatius Mariprofundia</taxon>
        <taxon>Mariprofundales</taxon>
        <taxon>Mariprofundaceae</taxon>
        <taxon>Mariprofundus</taxon>
    </lineage>
</organism>
<evidence type="ECO:0000256" key="2">
    <source>
        <dbReference type="ARBA" id="ARBA00022475"/>
    </source>
</evidence>
<evidence type="ECO:0000313" key="9">
    <source>
        <dbReference type="Proteomes" id="UP000231701"/>
    </source>
</evidence>
<evidence type="ECO:0000256" key="4">
    <source>
        <dbReference type="ARBA" id="ARBA00022692"/>
    </source>
</evidence>
<comment type="catalytic activity">
    <reaction evidence="7">
        <text>L-cysteinyl-[prolipoprotein] + a 1,2-diacyl-sn-glycero-3-phospho-(1'-sn-glycerol) = an S-1,2-diacyl-sn-glyceryl-L-cysteinyl-[prolipoprotein] + sn-glycerol 1-phosphate + H(+)</text>
        <dbReference type="Rhea" id="RHEA:56712"/>
        <dbReference type="Rhea" id="RHEA-COMP:14679"/>
        <dbReference type="Rhea" id="RHEA-COMP:14680"/>
        <dbReference type="ChEBI" id="CHEBI:15378"/>
        <dbReference type="ChEBI" id="CHEBI:29950"/>
        <dbReference type="ChEBI" id="CHEBI:57685"/>
        <dbReference type="ChEBI" id="CHEBI:64716"/>
        <dbReference type="ChEBI" id="CHEBI:140658"/>
        <dbReference type="EC" id="2.5.1.145"/>
    </reaction>
</comment>
<feature type="transmembrane region" description="Helical" evidence="7">
    <location>
        <begin position="18"/>
        <end position="36"/>
    </location>
</feature>
<keyword evidence="6 7" id="KW-0472">Membrane</keyword>
<dbReference type="GO" id="GO:0005886">
    <property type="term" value="C:plasma membrane"/>
    <property type="evidence" value="ECO:0007669"/>
    <property type="project" value="UniProtKB-SubCell"/>
</dbReference>
<dbReference type="HAMAP" id="MF_01147">
    <property type="entry name" value="Lgt"/>
    <property type="match status" value="1"/>
</dbReference>
<dbReference type="PROSITE" id="PS01311">
    <property type="entry name" value="LGT"/>
    <property type="match status" value="1"/>
</dbReference>
<dbReference type="EC" id="2.5.1.145" evidence="7"/>
<feature type="transmembrane region" description="Helical" evidence="7">
    <location>
        <begin position="176"/>
        <end position="194"/>
    </location>
</feature>
<dbReference type="Pfam" id="PF01790">
    <property type="entry name" value="LGT"/>
    <property type="match status" value="1"/>
</dbReference>
<dbReference type="Proteomes" id="UP000231701">
    <property type="component" value="Chromosome"/>
</dbReference>
<dbReference type="EMBL" id="CP018799">
    <property type="protein sequence ID" value="ATX78521.1"/>
    <property type="molecule type" value="Genomic_DNA"/>
</dbReference>
<feature type="transmembrane region" description="Helical" evidence="7">
    <location>
        <begin position="230"/>
        <end position="254"/>
    </location>
</feature>
<keyword evidence="3 7" id="KW-0808">Transferase</keyword>
<sequence length="263" mass="29854">MVWSGIDPVALQLGPLAIHWYGLMYIAGFFATWYLVRLQLKQTGLWETRISHDAYEGLFTTLILGVILGGRIAYVLFYNFDYYIDHPIEAFYIWQGGMSFHGGMVGPLVAGWLYCKKHDLPFLELSDRFFTVAPLGLMFGRIGNFINGELWGRTTDVSWGMVFPHAGPLPRHPSQLYEMALEGLLLFIVLWLLRKKVWPSGARVAIFLCGYAVARIFCENFREPDEQLGFLFGPVTMGMLLSSAMLVAGLAWLAKLDWKTPKN</sequence>
<dbReference type="KEGG" id="maes:Ga0123461_0068"/>
<dbReference type="AlphaFoldDB" id="A0A2K8KYE9"/>
<dbReference type="UniPathway" id="UPA00664"/>
<feature type="binding site" evidence="7">
    <location>
        <position position="141"/>
    </location>
    <ligand>
        <name>a 1,2-diacyl-sn-glycero-3-phospho-(1'-sn-glycerol)</name>
        <dbReference type="ChEBI" id="CHEBI:64716"/>
    </ligand>
</feature>
<evidence type="ECO:0000313" key="8">
    <source>
        <dbReference type="EMBL" id="ATX78521.1"/>
    </source>
</evidence>
<evidence type="ECO:0000256" key="5">
    <source>
        <dbReference type="ARBA" id="ARBA00022989"/>
    </source>
</evidence>
<dbReference type="OrthoDB" id="5293946at2"/>